<dbReference type="Proteomes" id="UP000017836">
    <property type="component" value="Unassembled WGS sequence"/>
</dbReference>
<evidence type="ECO:0000313" key="1">
    <source>
        <dbReference type="EMBL" id="ERM98840.1"/>
    </source>
</evidence>
<dbReference type="HOGENOM" id="CLU_2761203_0_0_1"/>
<reference evidence="2" key="1">
    <citation type="journal article" date="2013" name="Science">
        <title>The Amborella genome and the evolution of flowering plants.</title>
        <authorList>
            <consortium name="Amborella Genome Project"/>
        </authorList>
    </citation>
    <scope>NUCLEOTIDE SEQUENCE [LARGE SCALE GENOMIC DNA]</scope>
</reference>
<proteinExistence type="predicted"/>
<dbReference type="Gramene" id="ERM98840">
    <property type="protein sequence ID" value="ERM98840"/>
    <property type="gene ID" value="AMTR_s00229p00014040"/>
</dbReference>
<organism evidence="1 2">
    <name type="scientific">Amborella trichopoda</name>
    <dbReference type="NCBI Taxonomy" id="13333"/>
    <lineage>
        <taxon>Eukaryota</taxon>
        <taxon>Viridiplantae</taxon>
        <taxon>Streptophyta</taxon>
        <taxon>Embryophyta</taxon>
        <taxon>Tracheophyta</taxon>
        <taxon>Spermatophyta</taxon>
        <taxon>Magnoliopsida</taxon>
        <taxon>Amborellales</taxon>
        <taxon>Amborellaceae</taxon>
        <taxon>Amborella</taxon>
    </lineage>
</organism>
<name>W1NU91_AMBTC</name>
<keyword evidence="2" id="KW-1185">Reference proteome</keyword>
<sequence>MLGQSIALGHHPLPCYEPPMMDFLDEEVFYTDIEYGESDPFWTVFFYGALNEITREQVPKHPCELTRKVY</sequence>
<dbReference type="AlphaFoldDB" id="W1NU91"/>
<protein>
    <submittedName>
        <fullName evidence="1">Uncharacterized protein</fullName>
    </submittedName>
</protein>
<evidence type="ECO:0000313" key="2">
    <source>
        <dbReference type="Proteomes" id="UP000017836"/>
    </source>
</evidence>
<accession>W1NU91</accession>
<dbReference type="EMBL" id="KI395253">
    <property type="protein sequence ID" value="ERM98840.1"/>
    <property type="molecule type" value="Genomic_DNA"/>
</dbReference>
<gene>
    <name evidence="1" type="ORF">AMTR_s00229p00014040</name>
</gene>